<evidence type="ECO:0000256" key="13">
    <source>
        <dbReference type="ARBA" id="ARBA00023180"/>
    </source>
</evidence>
<keyword evidence="7 14" id="KW-0165">Cleavage on pair of basic residues</keyword>
<dbReference type="InterPro" id="IPR055356">
    <property type="entry name" value="ZP-N"/>
</dbReference>
<keyword evidence="6 14" id="KW-0272">Extracellular matrix</keyword>
<dbReference type="AlphaFoldDB" id="A0A3P8Z1P9"/>
<dbReference type="PANTHER" id="PTHR11576:SF2">
    <property type="entry name" value="ZONA PELLUCIDA SPERM-BINDING PROTEIN 3"/>
    <property type="match status" value="1"/>
</dbReference>
<protein>
    <recommendedName>
        <fullName evidence="3 14">Zona pellucida sperm-binding protein 3</fullName>
    </recommendedName>
</protein>
<keyword evidence="12 14" id="KW-1015">Disulfide bond</keyword>
<dbReference type="PANTHER" id="PTHR11576">
    <property type="entry name" value="ZONA PELLUCIDA SPERM-BINDING PROTEIN 3"/>
    <property type="match status" value="1"/>
</dbReference>
<evidence type="ECO:0000313" key="18">
    <source>
        <dbReference type="Proteomes" id="UP000265140"/>
    </source>
</evidence>
<keyword evidence="10" id="KW-1133">Transmembrane helix</keyword>
<evidence type="ECO:0000256" key="4">
    <source>
        <dbReference type="ARBA" id="ARBA00022475"/>
    </source>
</evidence>
<comment type="similarity">
    <text evidence="2 14">Belongs to the ZP domain family. ZPC subfamily.</text>
</comment>
<name>A0A3P8Z1P9_ESOLU</name>
<sequence length="455" mass="50036">MELPQKCPRWVATLLMLSILADFNQSVNPGGRNVGQTQPFKKKAGPTRRPNLKTVLVKCHEDSLEVVVKGDLFDIGILVNGSDMHLGSQSSGSETAQCNAVQTGEAEFTIFAPLTACGTTFSSTETALVYSNVLIYSPSPPRDGVYRLAAASVPIECHYGKQYAVDSAALVPVWIPLVSTVPAEGQLDFSLRLMTDDWRAERESNTFSLGDVIHLEAAVIVHKHMPLRVHVDHCVATETPDAESYANLRHDFIDYYGCLTDGQLTGSGSRYMPRVQNDKLNIMLDAFRFFQAPTDMVFITCHLKAVRAISAVDSRNRACSFIANRYEMGWRSADGHDQACKSCEVSQRFAKFTAPTTATTVKPTTPKPYPASFFRVRPGLQAELLPKAGPTSRRPSSSGWKRGTDTTREWRRTTTVGPLFIVTGQEVIPSKTAPATLQPMTTPVETVRLEAVHPK</sequence>
<comment type="function">
    <text evidence="14">Component of the zona pellucida, an extracellular matrix surrounding oocytes which mediates sperm binding, induction of the acrosome reaction and prevents post-fertilization polyspermy. The zona pellucida is composed of 3 to 4 glycoproteins, ZP1, ZP2, ZP3, and ZP4. ZP3 is essential for sperm binding and zona matrix formation.</text>
</comment>
<dbReference type="OMA" id="SLHPTWV"/>
<dbReference type="Gene3D" id="2.60.40.4100">
    <property type="entry name" value="Zona pellucida, ZP-C domain"/>
    <property type="match status" value="1"/>
</dbReference>
<dbReference type="GO" id="GO:0035805">
    <property type="term" value="C:egg coat"/>
    <property type="evidence" value="ECO:0007669"/>
    <property type="project" value="UniProtKB-SubCell"/>
</dbReference>
<dbReference type="GeneTree" id="ENSGT01030000234567"/>
<dbReference type="PRINTS" id="PR00023">
    <property type="entry name" value="ZPELLUCIDA"/>
</dbReference>
<keyword evidence="13" id="KW-0325">Glycoprotein</keyword>
<evidence type="ECO:0000256" key="2">
    <source>
        <dbReference type="ARBA" id="ARBA00006735"/>
    </source>
</evidence>
<dbReference type="GO" id="GO:0007339">
    <property type="term" value="P:binding of sperm to zona pellucida"/>
    <property type="evidence" value="ECO:0007669"/>
    <property type="project" value="UniProtKB-UniRule"/>
</dbReference>
<dbReference type="FunFam" id="2.60.40.4100:FF:000002">
    <property type="entry name" value="Zona pellucida sperm-binding protein 3"/>
    <property type="match status" value="1"/>
</dbReference>
<feature type="chain" id="PRO_5044042087" description="Zona pellucida sperm-binding protein 3" evidence="14">
    <location>
        <begin position="27"/>
        <end position="455"/>
    </location>
</feature>
<dbReference type="GO" id="GO:0032190">
    <property type="term" value="F:acrosin binding"/>
    <property type="evidence" value="ECO:0007669"/>
    <property type="project" value="TreeGrafter"/>
</dbReference>
<evidence type="ECO:0000256" key="1">
    <source>
        <dbReference type="ARBA" id="ARBA00004498"/>
    </source>
</evidence>
<dbReference type="Pfam" id="PF23344">
    <property type="entry name" value="ZP-N"/>
    <property type="match status" value="1"/>
</dbReference>
<evidence type="ECO:0000256" key="5">
    <source>
        <dbReference type="ARBA" id="ARBA00022525"/>
    </source>
</evidence>
<dbReference type="OrthoDB" id="8880842at2759"/>
<feature type="region of interest" description="Disordered" evidence="15">
    <location>
        <begin position="385"/>
        <end position="409"/>
    </location>
</feature>
<proteinExistence type="inferred from homology"/>
<dbReference type="STRING" id="8010.ENSELUP00000022731"/>
<dbReference type="Bgee" id="ENSELUG00000021647">
    <property type="expression patterns" value="Expressed in ovary and 6 other cell types or tissues"/>
</dbReference>
<reference evidence="17" key="2">
    <citation type="submission" date="2020-02" db="EMBL/GenBank/DDBJ databases">
        <title>Esox lucius (northern pike) genome, fEsoLuc1, primary haplotype.</title>
        <authorList>
            <person name="Myers G."/>
            <person name="Karagic N."/>
            <person name="Meyer A."/>
            <person name="Pippel M."/>
            <person name="Reichard M."/>
            <person name="Winkler S."/>
            <person name="Tracey A."/>
            <person name="Sims Y."/>
            <person name="Howe K."/>
            <person name="Rhie A."/>
            <person name="Formenti G."/>
            <person name="Durbin R."/>
            <person name="Fedrigo O."/>
            <person name="Jarvis E.D."/>
        </authorList>
    </citation>
    <scope>NUCLEOTIDE SEQUENCE [LARGE SCALE GENOMIC DNA]</scope>
</reference>
<feature type="compositionally biased region" description="Polar residues" evidence="15">
    <location>
        <begin position="28"/>
        <end position="39"/>
    </location>
</feature>
<dbReference type="GO" id="GO:0035804">
    <property type="term" value="F:structural constituent of egg coat"/>
    <property type="evidence" value="ECO:0007669"/>
    <property type="project" value="UniProtKB-UniRule"/>
</dbReference>
<comment type="PTM">
    <text evidence="14">Proteolytically cleaved before the transmembrane segment to yield the secreted ectodomain incorporated in the zona pellucida.</text>
</comment>
<evidence type="ECO:0000256" key="10">
    <source>
        <dbReference type="ARBA" id="ARBA00022989"/>
    </source>
</evidence>
<evidence type="ECO:0000256" key="8">
    <source>
        <dbReference type="ARBA" id="ARBA00022692"/>
    </source>
</evidence>
<evidence type="ECO:0000313" key="17">
    <source>
        <dbReference type="Ensembl" id="ENSELUP00000022731.2"/>
    </source>
</evidence>
<dbReference type="InParanoid" id="A0A3P8Z1P9"/>
<keyword evidence="5 14" id="KW-0964">Secreted</keyword>
<dbReference type="SMART" id="SM00241">
    <property type="entry name" value="ZP"/>
    <property type="match status" value="1"/>
</dbReference>
<organism evidence="17 18">
    <name type="scientific">Esox lucius</name>
    <name type="common">Northern pike</name>
    <dbReference type="NCBI Taxonomy" id="8010"/>
    <lineage>
        <taxon>Eukaryota</taxon>
        <taxon>Metazoa</taxon>
        <taxon>Chordata</taxon>
        <taxon>Craniata</taxon>
        <taxon>Vertebrata</taxon>
        <taxon>Euteleostomi</taxon>
        <taxon>Actinopterygii</taxon>
        <taxon>Neopterygii</taxon>
        <taxon>Teleostei</taxon>
        <taxon>Protacanthopterygii</taxon>
        <taxon>Esociformes</taxon>
        <taxon>Esocidae</taxon>
        <taxon>Esox</taxon>
    </lineage>
</organism>
<evidence type="ECO:0000256" key="9">
    <source>
        <dbReference type="ARBA" id="ARBA00022729"/>
    </source>
</evidence>
<evidence type="ECO:0000256" key="15">
    <source>
        <dbReference type="SAM" id="MobiDB-lite"/>
    </source>
</evidence>
<dbReference type="InterPro" id="IPR048290">
    <property type="entry name" value="ZP_chr"/>
</dbReference>
<dbReference type="GO" id="GO:0005886">
    <property type="term" value="C:plasma membrane"/>
    <property type="evidence" value="ECO:0007669"/>
    <property type="project" value="UniProtKB-SubCell"/>
</dbReference>
<reference evidence="17" key="4">
    <citation type="submission" date="2025-09" db="UniProtKB">
        <authorList>
            <consortium name="Ensembl"/>
        </authorList>
    </citation>
    <scope>IDENTIFICATION</scope>
</reference>
<feature type="region of interest" description="Disordered" evidence="15">
    <location>
        <begin position="28"/>
        <end position="47"/>
    </location>
</feature>
<evidence type="ECO:0000256" key="6">
    <source>
        <dbReference type="ARBA" id="ARBA00022530"/>
    </source>
</evidence>
<accession>A0A3P8Z1P9</accession>
<keyword evidence="4 14" id="KW-1003">Cell membrane</keyword>
<feature type="signal peptide" evidence="14">
    <location>
        <begin position="1"/>
        <end position="26"/>
    </location>
</feature>
<dbReference type="PROSITE" id="PS51034">
    <property type="entry name" value="ZP_2"/>
    <property type="match status" value="1"/>
</dbReference>
<keyword evidence="9 14" id="KW-0732">Signal</keyword>
<keyword evidence="18" id="KW-1185">Reference proteome</keyword>
<evidence type="ECO:0000256" key="12">
    <source>
        <dbReference type="ARBA" id="ARBA00023157"/>
    </source>
</evidence>
<evidence type="ECO:0000259" key="16">
    <source>
        <dbReference type="PROSITE" id="PS51034"/>
    </source>
</evidence>
<dbReference type="InterPro" id="IPR055355">
    <property type="entry name" value="ZP-C"/>
</dbReference>
<reference evidence="17" key="3">
    <citation type="submission" date="2025-08" db="UniProtKB">
        <authorList>
            <consortium name="Ensembl"/>
        </authorList>
    </citation>
    <scope>IDENTIFICATION</scope>
</reference>
<dbReference type="FunFam" id="2.60.40.3210:FF:000001">
    <property type="entry name" value="Zona pellucida sperm-binding protein 3"/>
    <property type="match status" value="1"/>
</dbReference>
<dbReference type="Proteomes" id="UP000265140">
    <property type="component" value="Chromosome 3"/>
</dbReference>
<feature type="domain" description="ZP" evidence="16">
    <location>
        <begin position="58"/>
        <end position="326"/>
    </location>
</feature>
<dbReference type="Gene3D" id="2.60.40.3210">
    <property type="entry name" value="Zona pellucida, ZP-N domain"/>
    <property type="match status" value="1"/>
</dbReference>
<evidence type="ECO:0000256" key="14">
    <source>
        <dbReference type="RuleBase" id="RU367066"/>
    </source>
</evidence>
<keyword evidence="8" id="KW-0812">Transmembrane</keyword>
<dbReference type="InterPro" id="IPR042235">
    <property type="entry name" value="ZP-C_dom"/>
</dbReference>
<evidence type="ECO:0000256" key="7">
    <source>
        <dbReference type="ARBA" id="ARBA00022685"/>
    </source>
</evidence>
<dbReference type="Pfam" id="PF00100">
    <property type="entry name" value="Zona_pellucida"/>
    <property type="match status" value="1"/>
</dbReference>
<dbReference type="GO" id="GO:0035803">
    <property type="term" value="P:egg coat formation"/>
    <property type="evidence" value="ECO:0007669"/>
    <property type="project" value="UniProtKB-UniRule"/>
</dbReference>
<keyword evidence="11" id="KW-0472">Membrane</keyword>
<evidence type="ECO:0000256" key="3">
    <source>
        <dbReference type="ARBA" id="ARBA00017980"/>
    </source>
</evidence>
<dbReference type="GO" id="GO:2000344">
    <property type="term" value="P:positive regulation of acrosome reaction"/>
    <property type="evidence" value="ECO:0007669"/>
    <property type="project" value="UniProtKB-UniRule"/>
</dbReference>
<comment type="subcellular location">
    <subcellularLocation>
        <location evidence="1">Secreted</location>
        <location evidence="1">Extracellular space</location>
        <location evidence="1">Extracellular matrix</location>
    </subcellularLocation>
    <subcellularLocation>
        <location evidence="14">Zona pellucida</location>
    </subcellularLocation>
    <subcellularLocation>
        <location evidence="14">Cell membrane</location>
        <topology evidence="14">Single-pass type I membrane protein</topology>
    </subcellularLocation>
</comment>
<reference evidence="18" key="1">
    <citation type="journal article" date="2014" name="PLoS ONE">
        <title>The genome and linkage map of the northern pike (Esox lucius): conserved synteny revealed between the salmonid sister group and the Neoteleostei.</title>
        <authorList>
            <person name="Rondeau E.B."/>
            <person name="Minkley D.R."/>
            <person name="Leong J.S."/>
            <person name="Messmer A.M."/>
            <person name="Jantzen J.R."/>
            <person name="von Schalburg K.R."/>
            <person name="Lemon C."/>
            <person name="Bird N.H."/>
            <person name="Koop B.F."/>
        </authorList>
    </citation>
    <scope>NUCLEOTIDE SEQUENCE</scope>
</reference>
<dbReference type="InterPro" id="IPR001507">
    <property type="entry name" value="ZP_dom"/>
</dbReference>
<dbReference type="Ensembl" id="ENSELUT00000042390.3">
    <property type="protein sequence ID" value="ENSELUP00000022731.2"/>
    <property type="gene ID" value="ENSELUG00000021647.3"/>
</dbReference>
<comment type="domain">
    <text evidence="14">The ZP domain is involved in the polymerization of the ZP proteins to form the zona pellucida.</text>
</comment>
<evidence type="ECO:0000256" key="11">
    <source>
        <dbReference type="ARBA" id="ARBA00023136"/>
    </source>
</evidence>